<feature type="transmembrane region" description="Helical" evidence="1">
    <location>
        <begin position="21"/>
        <end position="48"/>
    </location>
</feature>
<protein>
    <recommendedName>
        <fullName evidence="4">Transmembrane protein</fullName>
    </recommendedName>
</protein>
<reference evidence="2" key="1">
    <citation type="submission" date="2022-01" db="EMBL/GenBank/DDBJ databases">
        <title>Genome Sequence Resource for Two Populations of Ditylenchus destructor, the Migratory Endoparasitic Phytonematode.</title>
        <authorList>
            <person name="Zhang H."/>
            <person name="Lin R."/>
            <person name="Xie B."/>
        </authorList>
    </citation>
    <scope>NUCLEOTIDE SEQUENCE</scope>
    <source>
        <strain evidence="2">BazhouSP</strain>
    </source>
</reference>
<keyword evidence="1" id="KW-0812">Transmembrane</keyword>
<feature type="transmembrane region" description="Helical" evidence="1">
    <location>
        <begin position="54"/>
        <end position="79"/>
    </location>
</feature>
<comment type="caution">
    <text evidence="2">The sequence shown here is derived from an EMBL/GenBank/DDBJ whole genome shotgun (WGS) entry which is preliminary data.</text>
</comment>
<gene>
    <name evidence="2" type="ORF">DdX_04644</name>
</gene>
<sequence length="117" mass="12785">MIPTSAPLHRKCPALAKSIECLCAICTAGCCLFVFLVAPITVITLVSIRIISPWWLFLGCGPLALLLCASACFLIYAWVTAMDESKKLNQEPANDSKPAHLKQFRGRIFSSQESSQV</sequence>
<evidence type="ECO:0000313" key="3">
    <source>
        <dbReference type="Proteomes" id="UP001201812"/>
    </source>
</evidence>
<proteinExistence type="predicted"/>
<keyword evidence="1" id="KW-0472">Membrane</keyword>
<dbReference type="AlphaFoldDB" id="A0AAD4RB75"/>
<evidence type="ECO:0000313" key="2">
    <source>
        <dbReference type="EMBL" id="KAI1722331.1"/>
    </source>
</evidence>
<evidence type="ECO:0000256" key="1">
    <source>
        <dbReference type="SAM" id="Phobius"/>
    </source>
</evidence>
<keyword evidence="3" id="KW-1185">Reference proteome</keyword>
<dbReference type="Proteomes" id="UP001201812">
    <property type="component" value="Unassembled WGS sequence"/>
</dbReference>
<name>A0AAD4RB75_9BILA</name>
<organism evidence="2 3">
    <name type="scientific">Ditylenchus destructor</name>
    <dbReference type="NCBI Taxonomy" id="166010"/>
    <lineage>
        <taxon>Eukaryota</taxon>
        <taxon>Metazoa</taxon>
        <taxon>Ecdysozoa</taxon>
        <taxon>Nematoda</taxon>
        <taxon>Chromadorea</taxon>
        <taxon>Rhabditida</taxon>
        <taxon>Tylenchina</taxon>
        <taxon>Tylenchomorpha</taxon>
        <taxon>Sphaerularioidea</taxon>
        <taxon>Anguinidae</taxon>
        <taxon>Anguininae</taxon>
        <taxon>Ditylenchus</taxon>
    </lineage>
</organism>
<dbReference type="EMBL" id="JAKKPZ010000004">
    <property type="protein sequence ID" value="KAI1722331.1"/>
    <property type="molecule type" value="Genomic_DNA"/>
</dbReference>
<accession>A0AAD4RB75</accession>
<evidence type="ECO:0008006" key="4">
    <source>
        <dbReference type="Google" id="ProtNLM"/>
    </source>
</evidence>
<keyword evidence="1" id="KW-1133">Transmembrane helix</keyword>